<dbReference type="Proteomes" id="UP000029964">
    <property type="component" value="Unassembled WGS sequence"/>
</dbReference>
<dbReference type="AlphaFoldDB" id="A0A086T8F0"/>
<name>A0A086T8F0_HAPC1</name>
<dbReference type="Gene3D" id="3.40.50.20">
    <property type="match status" value="1"/>
</dbReference>
<evidence type="ECO:0000256" key="1">
    <source>
        <dbReference type="SAM" id="Phobius"/>
    </source>
</evidence>
<keyword evidence="1" id="KW-0812">Transmembrane</keyword>
<organism evidence="2 3">
    <name type="scientific">Hapsidospora chrysogenum (strain ATCC 11550 / CBS 779.69 / DSM 880 / IAM 14645 / JCM 23072 / IMI 49137)</name>
    <name type="common">Acremonium chrysogenum</name>
    <dbReference type="NCBI Taxonomy" id="857340"/>
    <lineage>
        <taxon>Eukaryota</taxon>
        <taxon>Fungi</taxon>
        <taxon>Dikarya</taxon>
        <taxon>Ascomycota</taxon>
        <taxon>Pezizomycotina</taxon>
        <taxon>Sordariomycetes</taxon>
        <taxon>Hypocreomycetidae</taxon>
        <taxon>Hypocreales</taxon>
        <taxon>Bionectriaceae</taxon>
        <taxon>Hapsidospora</taxon>
    </lineage>
</organism>
<evidence type="ECO:0000313" key="3">
    <source>
        <dbReference type="Proteomes" id="UP000029964"/>
    </source>
</evidence>
<keyword evidence="1" id="KW-0472">Membrane</keyword>
<dbReference type="OrthoDB" id="186626at2759"/>
<keyword evidence="3" id="KW-1185">Reference proteome</keyword>
<keyword evidence="1" id="KW-1133">Transmembrane helix</keyword>
<protein>
    <submittedName>
        <fullName evidence="2">Uncharacterized protein</fullName>
    </submittedName>
</protein>
<gene>
    <name evidence="2" type="ORF">ACRE_035540</name>
</gene>
<dbReference type="InterPro" id="IPR036291">
    <property type="entry name" value="NAD(P)-bd_dom_sf"/>
</dbReference>
<comment type="caution">
    <text evidence="2">The sequence shown here is derived from an EMBL/GenBank/DDBJ whole genome shotgun (WGS) entry which is preliminary data.</text>
</comment>
<feature type="transmembrane region" description="Helical" evidence="1">
    <location>
        <begin position="6"/>
        <end position="28"/>
    </location>
</feature>
<dbReference type="HOGENOM" id="CLU_026180_1_0_1"/>
<dbReference type="EMBL" id="JPKY01000029">
    <property type="protein sequence ID" value="KFH45632.1"/>
    <property type="molecule type" value="Genomic_DNA"/>
</dbReference>
<reference evidence="3" key="1">
    <citation type="journal article" date="2014" name="Genome Announc.">
        <title>Genome sequence and annotation of Acremonium chrysogenum, producer of the beta-lactam antibiotic cephalosporin C.</title>
        <authorList>
            <person name="Terfehr D."/>
            <person name="Dahlmann T.A."/>
            <person name="Specht T."/>
            <person name="Zadra I."/>
            <person name="Kuernsteiner H."/>
            <person name="Kueck U."/>
        </authorList>
    </citation>
    <scope>NUCLEOTIDE SEQUENCE [LARGE SCALE GENOMIC DNA]</scope>
    <source>
        <strain evidence="3">ATCC 11550 / CBS 779.69 / DSM 880 / IAM 14645 / JCM 23072 / IMI 49137</strain>
    </source>
</reference>
<sequence>MVKNLALLWLSLAVLPMTTFIILTINMWHRVTYGRKKHHAKLPGALRKTILVTGVSAAKGLTIARLFHRAGHTVIGADFHSLSPGSVSTAIGKYYRLPAPEKTRISNGEDVEDAPYTLELLRIVREQNVDLWIPASEPASAVQDALVRDMMESQTCARPVQLRAKHVRTLSGKDSFMRYTRNLELPTPDTELVRSKADVIDFLTQRGGLNASSCQNIGASSKRYILRPVGDTATAPTGSMPLLPLASERETIQCIEDMPLLEGDEYIMQEHLQGHEFLTHALVVRGRVRAFVACPSSETAMHYQTLPQESPFSRFMLNFTQTIADEEGPEFTGHIGFTFMAKSWSGGDSKHEDVHVYPIKCHPSVQIPAIFFRDTPELVGEYLSVLDSSGPHRPEEEDGEDGDNSLVLYPQNPKTYYWMGQDLMRYLFAPTAEKISGDPRDVVFLGGNVASLIDHVRNWKDPVFETWDPWPWWWLYHVYWPTQVARNLFWGKWHRGEVSLREVFQ</sequence>
<accession>A0A086T8F0</accession>
<proteinExistence type="predicted"/>
<evidence type="ECO:0000313" key="2">
    <source>
        <dbReference type="EMBL" id="KFH45632.1"/>
    </source>
</evidence>
<dbReference type="SUPFAM" id="SSF51735">
    <property type="entry name" value="NAD(P)-binding Rossmann-fold domains"/>
    <property type="match status" value="1"/>
</dbReference>